<dbReference type="GO" id="GO:0019674">
    <property type="term" value="P:NAD+ metabolic process"/>
    <property type="evidence" value="ECO:0007669"/>
    <property type="project" value="InterPro"/>
</dbReference>
<dbReference type="GO" id="GO:0008757">
    <property type="term" value="F:S-adenosylmethionine-dependent methyltransferase activity"/>
    <property type="evidence" value="ECO:0007669"/>
    <property type="project" value="UniProtKB-ARBA"/>
</dbReference>
<dbReference type="PROSITE" id="PS00092">
    <property type="entry name" value="N6_MTASE"/>
    <property type="match status" value="1"/>
</dbReference>
<comment type="caution">
    <text evidence="6">The sequence shown here is derived from an EMBL/GenBank/DDBJ whole genome shotgun (WGS) entry which is preliminary data.</text>
</comment>
<dbReference type="SUPFAM" id="SSF53335">
    <property type="entry name" value="S-adenosyl-L-methionine-dependent methyltransferases"/>
    <property type="match status" value="1"/>
</dbReference>
<evidence type="ECO:0000256" key="1">
    <source>
        <dbReference type="ARBA" id="ARBA00022679"/>
    </source>
</evidence>
<keyword evidence="4" id="KW-0520">NAD</keyword>
<dbReference type="SUPFAM" id="SSF111331">
    <property type="entry name" value="NAD kinase/diacylglycerol kinase-like"/>
    <property type="match status" value="1"/>
</dbReference>
<dbReference type="GO" id="GO:0008170">
    <property type="term" value="F:N-methyltransferase activity"/>
    <property type="evidence" value="ECO:0007669"/>
    <property type="project" value="UniProtKB-ARBA"/>
</dbReference>
<dbReference type="PANTHER" id="PTHR13158">
    <property type="match status" value="1"/>
</dbReference>
<dbReference type="InterPro" id="IPR017437">
    <property type="entry name" value="ATP-NAD_kinase_PpnK-typ_C"/>
</dbReference>
<evidence type="ECO:0000256" key="5">
    <source>
        <dbReference type="ARBA" id="ARBA00047925"/>
    </source>
</evidence>
<dbReference type="Gene3D" id="2.60.200.30">
    <property type="entry name" value="Probable inorganic polyphosphate/atp-NAD kinase, domain 2"/>
    <property type="match status" value="1"/>
</dbReference>
<dbReference type="Pfam" id="PF01513">
    <property type="entry name" value="NAD_kinase"/>
    <property type="match status" value="1"/>
</dbReference>
<evidence type="ECO:0000256" key="3">
    <source>
        <dbReference type="ARBA" id="ARBA00022857"/>
    </source>
</evidence>
<organism evidence="6 7">
    <name type="scientific">candidate division WOR-1 bacterium RIFOXYB2_FULL_36_35</name>
    <dbReference type="NCBI Taxonomy" id="1802578"/>
    <lineage>
        <taxon>Bacteria</taxon>
        <taxon>Bacillati</taxon>
        <taxon>Saganbacteria</taxon>
    </lineage>
</organism>
<reference evidence="6 7" key="1">
    <citation type="journal article" date="2016" name="Nat. Commun.">
        <title>Thousands of microbial genomes shed light on interconnected biogeochemical processes in an aquifer system.</title>
        <authorList>
            <person name="Anantharaman K."/>
            <person name="Brown C.T."/>
            <person name="Hug L.A."/>
            <person name="Sharon I."/>
            <person name="Castelle C.J."/>
            <person name="Probst A.J."/>
            <person name="Thomas B.C."/>
            <person name="Singh A."/>
            <person name="Wilkins M.J."/>
            <person name="Karaoz U."/>
            <person name="Brodie E.L."/>
            <person name="Williams K.H."/>
            <person name="Hubbard S.S."/>
            <person name="Banfield J.F."/>
        </authorList>
    </citation>
    <scope>NUCLEOTIDE SEQUENCE [LARGE SCALE GENOMIC DNA]</scope>
</reference>
<dbReference type="Gene3D" id="3.40.50.10330">
    <property type="entry name" value="Probable inorganic polyphosphate/atp-NAD kinase, domain 1"/>
    <property type="match status" value="1"/>
</dbReference>
<dbReference type="EMBL" id="MEUA01000046">
    <property type="protein sequence ID" value="OGC13984.1"/>
    <property type="molecule type" value="Genomic_DNA"/>
</dbReference>
<dbReference type="InterPro" id="IPR029063">
    <property type="entry name" value="SAM-dependent_MTases_sf"/>
</dbReference>
<dbReference type="Proteomes" id="UP000177905">
    <property type="component" value="Unassembled WGS sequence"/>
</dbReference>
<dbReference type="PANTHER" id="PTHR13158:SF5">
    <property type="entry name" value="NAD KINASE 2, MITOCHONDRIAL"/>
    <property type="match status" value="1"/>
</dbReference>
<gene>
    <name evidence="6" type="ORF">A2290_04230</name>
</gene>
<protein>
    <submittedName>
        <fullName evidence="6">Uncharacterized protein</fullName>
    </submittedName>
</protein>
<dbReference type="Gene3D" id="3.40.50.150">
    <property type="entry name" value="Vaccinia Virus protein VP39"/>
    <property type="match status" value="1"/>
</dbReference>
<evidence type="ECO:0000256" key="2">
    <source>
        <dbReference type="ARBA" id="ARBA00022777"/>
    </source>
</evidence>
<comment type="catalytic activity">
    <reaction evidence="5">
        <text>NAD(+) + ATP = ADP + NADP(+) + H(+)</text>
        <dbReference type="Rhea" id="RHEA:18629"/>
        <dbReference type="ChEBI" id="CHEBI:15378"/>
        <dbReference type="ChEBI" id="CHEBI:30616"/>
        <dbReference type="ChEBI" id="CHEBI:57540"/>
        <dbReference type="ChEBI" id="CHEBI:58349"/>
        <dbReference type="ChEBI" id="CHEBI:456216"/>
        <dbReference type="EC" id="2.7.1.23"/>
    </reaction>
</comment>
<dbReference type="GO" id="GO:0006741">
    <property type="term" value="P:NADP+ biosynthetic process"/>
    <property type="evidence" value="ECO:0007669"/>
    <property type="project" value="InterPro"/>
</dbReference>
<name>A0A1F4S0N9_UNCSA</name>
<dbReference type="AlphaFoldDB" id="A0A1F4S0N9"/>
<dbReference type="GO" id="GO:0032259">
    <property type="term" value="P:methylation"/>
    <property type="evidence" value="ECO:0007669"/>
    <property type="project" value="InterPro"/>
</dbReference>
<dbReference type="InterPro" id="IPR002504">
    <property type="entry name" value="NADK"/>
</dbReference>
<evidence type="ECO:0000313" key="7">
    <source>
        <dbReference type="Proteomes" id="UP000177905"/>
    </source>
</evidence>
<keyword evidence="2" id="KW-0418">Kinase</keyword>
<dbReference type="InterPro" id="IPR016064">
    <property type="entry name" value="NAD/diacylglycerol_kinase_sf"/>
</dbReference>
<proteinExistence type="predicted"/>
<accession>A0A1F4S0N9</accession>
<dbReference type="InterPro" id="IPR017438">
    <property type="entry name" value="ATP-NAD_kinase_N"/>
</dbReference>
<sequence length="711" mass="79997">MKRLTSFLVRGTESYKSFTRLLIDNRVLRSCIGLDKCVTGIHSLGDGERNLVVVDTGSFSDLQEKQKVDQLQPPSLPTEALHENSIRMLLVTKSIHPKMEPDEVEEFNTSLDSVRRELRGMEIAYREIEAYKLSPACNFDFNLVGVLGGDGTFLHVGRSLENGFPIFGINANPHRSYGHYLKTRGDDFNRNLSRLISGDYIIYNLPRIQPVLTRGERSFNLPLLLNEVAIKDYAPFKATRCVVQVAGREEFIYSDGMLISSSSASRPGSWALNADGIMLGEGSSLIQLTSFAPGRIAKNGEQNLLCNFITGEPVTVVSENRFEPLIGVDSAESFDFPRGDRLLVTGVVSPLRFIDFPEKLSSSEVDALAYELQDRRAFLDDEIIRELERTSLCTAVKPGEKNQILFLQIAPDLSNMKIWAIKKLGEKALGAEDILLLEEVNHPLLLYPTAEIAAKASTERDMIFNLYRYGNYITEMNGVVVEWNAEEDKNVWGPSIDTVFFLHTLHKHGLFKDSVLAASEIGTGNGMLAKGVTMFCHNLEDMEITDINFNALKCAGRNIRRGLNKSLLISSFHSPGTRKIFGRDLLIINPPYVPKKRAEETNPYEGTGLIKEIIENRLKLLKRENPDAAIVINYSSLAQKDFDSYMEGVDDVNVELLETLTVPLKINWASIDPEWMEYLLTECGLELRDESIYGYKYWHTLKIVKITKKDT</sequence>
<keyword evidence="1" id="KW-0808">Transferase</keyword>
<dbReference type="GO" id="GO:0003676">
    <property type="term" value="F:nucleic acid binding"/>
    <property type="evidence" value="ECO:0007669"/>
    <property type="project" value="InterPro"/>
</dbReference>
<dbReference type="GO" id="GO:0051287">
    <property type="term" value="F:NAD binding"/>
    <property type="evidence" value="ECO:0007669"/>
    <property type="project" value="UniProtKB-ARBA"/>
</dbReference>
<evidence type="ECO:0000256" key="4">
    <source>
        <dbReference type="ARBA" id="ARBA00023027"/>
    </source>
</evidence>
<keyword evidence="3" id="KW-0521">NADP</keyword>
<dbReference type="GO" id="GO:0005524">
    <property type="term" value="F:ATP binding"/>
    <property type="evidence" value="ECO:0007669"/>
    <property type="project" value="UniProtKB-ARBA"/>
</dbReference>
<dbReference type="InterPro" id="IPR002052">
    <property type="entry name" value="DNA_methylase_N6_adenine_CS"/>
</dbReference>
<dbReference type="GO" id="GO:0003951">
    <property type="term" value="F:NAD+ kinase activity"/>
    <property type="evidence" value="ECO:0007669"/>
    <property type="project" value="UniProtKB-EC"/>
</dbReference>
<evidence type="ECO:0000313" key="6">
    <source>
        <dbReference type="EMBL" id="OGC13984.1"/>
    </source>
</evidence>